<name>A0ABW1NYD5_9PSEU</name>
<feature type="compositionally biased region" description="Pro residues" evidence="1">
    <location>
        <begin position="100"/>
        <end position="114"/>
    </location>
</feature>
<keyword evidence="3" id="KW-1185">Reference proteome</keyword>
<comment type="caution">
    <text evidence="2">The sequence shown here is derived from an EMBL/GenBank/DDBJ whole genome shotgun (WGS) entry which is preliminary data.</text>
</comment>
<dbReference type="Proteomes" id="UP001596220">
    <property type="component" value="Unassembled WGS sequence"/>
</dbReference>
<proteinExistence type="predicted"/>
<gene>
    <name evidence="2" type="ORF">ACFP3R_01235</name>
</gene>
<evidence type="ECO:0000313" key="2">
    <source>
        <dbReference type="EMBL" id="MFC6087888.1"/>
    </source>
</evidence>
<feature type="region of interest" description="Disordered" evidence="1">
    <location>
        <begin position="97"/>
        <end position="155"/>
    </location>
</feature>
<feature type="region of interest" description="Disordered" evidence="1">
    <location>
        <begin position="499"/>
        <end position="528"/>
    </location>
</feature>
<feature type="compositionally biased region" description="Pro residues" evidence="1">
    <location>
        <begin position="133"/>
        <end position="147"/>
    </location>
</feature>
<organism evidence="2 3">
    <name type="scientific">Saccharothrix lopnurensis</name>
    <dbReference type="NCBI Taxonomy" id="1670621"/>
    <lineage>
        <taxon>Bacteria</taxon>
        <taxon>Bacillati</taxon>
        <taxon>Actinomycetota</taxon>
        <taxon>Actinomycetes</taxon>
        <taxon>Pseudonocardiales</taxon>
        <taxon>Pseudonocardiaceae</taxon>
        <taxon>Saccharothrix</taxon>
    </lineage>
</organism>
<dbReference type="EMBL" id="JBHSQO010000001">
    <property type="protein sequence ID" value="MFC6087888.1"/>
    <property type="molecule type" value="Genomic_DNA"/>
</dbReference>
<accession>A0ABW1NYD5</accession>
<evidence type="ECO:0000313" key="3">
    <source>
        <dbReference type="Proteomes" id="UP001596220"/>
    </source>
</evidence>
<feature type="compositionally biased region" description="Low complexity" evidence="1">
    <location>
        <begin position="115"/>
        <end position="132"/>
    </location>
</feature>
<protein>
    <recommendedName>
        <fullName evidence="4">SWIM-type domain-containing protein</fullName>
    </recommendedName>
</protein>
<evidence type="ECO:0000256" key="1">
    <source>
        <dbReference type="SAM" id="MobiDB-lite"/>
    </source>
</evidence>
<sequence>MTPGTTLPPVAPVVVADVLDALPPRLRKRVDAALDRTASWTVTGSPDTARAELDPETTLTWTLRDGVLTAAADLVCSCLLAPKCLHRGIAVAAADIAEPDTPPPAPAPAAPTPPATSTAPDPAPDPATASSPSPAPSPPSTSSPSPSPVTEAERQAATALWQACATILRSGATGSGAVVRAELLRAVHTGRVTGLHRAATTGLRIASSLAAARTGDSSFDREVLTADLVELMLLCHDLRTGTGTGTASGTGDPAELRGTARREYHPIGALRLHGLCTEPVVATSGYGGVVTHLVDDTGRLWTVPAITPGGPERVAAAAGGPVAVGESGLTHRQLGRAGLLLSGGTASPDHRLGAGKAVRAVAATGAAWDEPPLATLWTRPLTDQVDRAHHARTHPDTHRPAAADLLFLDATVLGPTGPALSVAVGDARVDLIGAGDRAHDNLRVLSTATGLRLKVVARLLPDRPGTATALAVSGDLDLPTDLRHHVDLGLDRLQHSHLGSHAHEPATPPPPNANPTLTPASRTPPPLRPLANVLHRIALGGRAVAAVSSTSREVTTLTANGLTTTADLLADLAATSRDRERDAFGRVVRDAGDAFPLAWLRAGLHVREFTRAAAHRAWLDATTP</sequence>
<reference evidence="3" key="1">
    <citation type="journal article" date="2019" name="Int. J. Syst. Evol. Microbiol.">
        <title>The Global Catalogue of Microorganisms (GCM) 10K type strain sequencing project: providing services to taxonomists for standard genome sequencing and annotation.</title>
        <authorList>
            <consortium name="The Broad Institute Genomics Platform"/>
            <consortium name="The Broad Institute Genome Sequencing Center for Infectious Disease"/>
            <person name="Wu L."/>
            <person name="Ma J."/>
        </authorList>
    </citation>
    <scope>NUCLEOTIDE SEQUENCE [LARGE SCALE GENOMIC DNA]</scope>
    <source>
        <strain evidence="3">CGMCC 4.7246</strain>
    </source>
</reference>
<dbReference type="RefSeq" id="WP_380631880.1">
    <property type="nucleotide sequence ID" value="NZ_JBHSQO010000001.1"/>
</dbReference>
<evidence type="ECO:0008006" key="4">
    <source>
        <dbReference type="Google" id="ProtNLM"/>
    </source>
</evidence>